<dbReference type="Gene3D" id="3.10.20.310">
    <property type="entry name" value="membrane protein fhac"/>
    <property type="match status" value="1"/>
</dbReference>
<dbReference type="RefSeq" id="WP_167223412.1">
    <property type="nucleotide sequence ID" value="NZ_JAAQPH010000005.1"/>
</dbReference>
<reference evidence="12" key="1">
    <citation type="submission" date="2020-03" db="EMBL/GenBank/DDBJ databases">
        <title>Genome of Pelagibius litoralis DSM 21314T.</title>
        <authorList>
            <person name="Wang G."/>
        </authorList>
    </citation>
    <scope>NUCLEOTIDE SEQUENCE</scope>
    <source>
        <strain evidence="12">DSM 21314</strain>
    </source>
</reference>
<evidence type="ECO:0000256" key="8">
    <source>
        <dbReference type="ARBA" id="ARBA00023306"/>
    </source>
</evidence>
<keyword evidence="6 9" id="KW-1133">Transmembrane helix</keyword>
<comment type="function">
    <text evidence="9">Essential cell division protein.</text>
</comment>
<feature type="transmembrane region" description="Helical" evidence="9">
    <location>
        <begin position="43"/>
        <end position="64"/>
    </location>
</feature>
<keyword evidence="2 9" id="KW-1003">Cell membrane</keyword>
<dbReference type="InterPro" id="IPR045335">
    <property type="entry name" value="FtsQ_C_sf"/>
</dbReference>
<gene>
    <name evidence="9" type="primary">ftsQ</name>
    <name evidence="12" type="ORF">HBA54_08500</name>
</gene>
<evidence type="ECO:0000256" key="7">
    <source>
        <dbReference type="ARBA" id="ARBA00023136"/>
    </source>
</evidence>
<keyword evidence="3 9" id="KW-0997">Cell inner membrane</keyword>
<dbReference type="PANTHER" id="PTHR35851:SF1">
    <property type="entry name" value="CELL DIVISION PROTEIN FTSQ"/>
    <property type="match status" value="1"/>
</dbReference>
<evidence type="ECO:0000256" key="5">
    <source>
        <dbReference type="ARBA" id="ARBA00022692"/>
    </source>
</evidence>
<feature type="compositionally biased region" description="Basic residues" evidence="10">
    <location>
        <begin position="12"/>
        <end position="35"/>
    </location>
</feature>
<comment type="subcellular location">
    <subcellularLocation>
        <location evidence="9">Cell inner membrane</location>
        <topology evidence="9">Single-pass type II membrane protein</topology>
    </subcellularLocation>
    <subcellularLocation>
        <location evidence="1">Membrane</location>
    </subcellularLocation>
    <text evidence="9">Localizes to the division septum.</text>
</comment>
<dbReference type="InterPro" id="IPR026579">
    <property type="entry name" value="FtsQ"/>
</dbReference>
<evidence type="ECO:0000256" key="2">
    <source>
        <dbReference type="ARBA" id="ARBA00022475"/>
    </source>
</evidence>
<dbReference type="Pfam" id="PF08478">
    <property type="entry name" value="POTRA_1"/>
    <property type="match status" value="1"/>
</dbReference>
<sequence length="299" mass="33195">MRFLNPFSRSTGKTKARGGARRSTGKRKKTTARRSRTGINWRLVRWAVPATAIVALVGGVAWLWQDGWFGRQAEALQTAALEGSADMGLRIEEVLVEGRRRTDGAVILNRLGLARGGAILSVDPKAAQQALETLPWVRQASVERQLPDTIYIRLQEREPLALWQQQGAIRVIDQRGEIIDGIEPRRFTHLPLVVGPDAAAHAATLIAVVNSEPELQERVTAAVRVAGRRWNIEIEGRIDVRLPEDDAGAAWSQLAKIERQQGLLSRDVVVIDLRLPDRLVVRTDRENELLGSDKDGENT</sequence>
<evidence type="ECO:0000313" key="12">
    <source>
        <dbReference type="EMBL" id="NIA68629.1"/>
    </source>
</evidence>
<evidence type="ECO:0000256" key="10">
    <source>
        <dbReference type="SAM" id="MobiDB-lite"/>
    </source>
</evidence>
<keyword evidence="4 9" id="KW-0132">Cell division</keyword>
<dbReference type="GO" id="GO:0043093">
    <property type="term" value="P:FtsZ-dependent cytokinesis"/>
    <property type="evidence" value="ECO:0007669"/>
    <property type="project" value="UniProtKB-UniRule"/>
</dbReference>
<evidence type="ECO:0000256" key="6">
    <source>
        <dbReference type="ARBA" id="ARBA00022989"/>
    </source>
</evidence>
<name>A0A967EVX6_9PROT</name>
<comment type="caution">
    <text evidence="12">The sequence shown here is derived from an EMBL/GenBank/DDBJ whole genome shotgun (WGS) entry which is preliminary data.</text>
</comment>
<evidence type="ECO:0000256" key="1">
    <source>
        <dbReference type="ARBA" id="ARBA00004370"/>
    </source>
</evidence>
<evidence type="ECO:0000313" key="13">
    <source>
        <dbReference type="Proteomes" id="UP000761264"/>
    </source>
</evidence>
<dbReference type="HAMAP" id="MF_00911">
    <property type="entry name" value="FtsQ_subfam"/>
    <property type="match status" value="1"/>
</dbReference>
<dbReference type="Proteomes" id="UP000761264">
    <property type="component" value="Unassembled WGS sequence"/>
</dbReference>
<dbReference type="GO" id="GO:0005886">
    <property type="term" value="C:plasma membrane"/>
    <property type="evidence" value="ECO:0007669"/>
    <property type="project" value="UniProtKB-SubCell"/>
</dbReference>
<proteinExistence type="inferred from homology"/>
<keyword evidence="13" id="KW-1185">Reference proteome</keyword>
<evidence type="ECO:0000256" key="4">
    <source>
        <dbReference type="ARBA" id="ARBA00022618"/>
    </source>
</evidence>
<dbReference type="PANTHER" id="PTHR35851">
    <property type="entry name" value="CELL DIVISION PROTEIN FTSQ"/>
    <property type="match status" value="1"/>
</dbReference>
<keyword evidence="8 9" id="KW-0131">Cell cycle</keyword>
<comment type="similarity">
    <text evidence="9">Belongs to the FtsQ/DivIB family. FtsQ subfamily.</text>
</comment>
<organism evidence="12 13">
    <name type="scientific">Pelagibius litoralis</name>
    <dbReference type="NCBI Taxonomy" id="374515"/>
    <lineage>
        <taxon>Bacteria</taxon>
        <taxon>Pseudomonadati</taxon>
        <taxon>Pseudomonadota</taxon>
        <taxon>Alphaproteobacteria</taxon>
        <taxon>Rhodospirillales</taxon>
        <taxon>Rhodovibrionaceae</taxon>
        <taxon>Pelagibius</taxon>
    </lineage>
</organism>
<evidence type="ECO:0000256" key="9">
    <source>
        <dbReference type="HAMAP-Rule" id="MF_00911"/>
    </source>
</evidence>
<dbReference type="PROSITE" id="PS51779">
    <property type="entry name" value="POTRA"/>
    <property type="match status" value="1"/>
</dbReference>
<evidence type="ECO:0000256" key="3">
    <source>
        <dbReference type="ARBA" id="ARBA00022519"/>
    </source>
</evidence>
<accession>A0A967EVX6</accession>
<dbReference type="InterPro" id="IPR034746">
    <property type="entry name" value="POTRA"/>
</dbReference>
<dbReference type="Pfam" id="PF03799">
    <property type="entry name" value="FtsQ_DivIB_C"/>
    <property type="match status" value="1"/>
</dbReference>
<dbReference type="AlphaFoldDB" id="A0A967EVX6"/>
<feature type="domain" description="POTRA" evidence="11">
    <location>
        <begin position="89"/>
        <end position="157"/>
    </location>
</feature>
<dbReference type="GO" id="GO:0090529">
    <property type="term" value="P:cell septum assembly"/>
    <property type="evidence" value="ECO:0007669"/>
    <property type="project" value="InterPro"/>
</dbReference>
<dbReference type="Gene3D" id="3.40.50.11690">
    <property type="entry name" value="Cell division protein FtsQ/DivIB"/>
    <property type="match status" value="1"/>
</dbReference>
<dbReference type="InterPro" id="IPR013685">
    <property type="entry name" value="POTRA_FtsQ_type"/>
</dbReference>
<keyword evidence="5 9" id="KW-0812">Transmembrane</keyword>
<dbReference type="GO" id="GO:0032153">
    <property type="term" value="C:cell division site"/>
    <property type="evidence" value="ECO:0007669"/>
    <property type="project" value="UniProtKB-UniRule"/>
</dbReference>
<keyword evidence="7 9" id="KW-0472">Membrane</keyword>
<dbReference type="InterPro" id="IPR005548">
    <property type="entry name" value="Cell_div_FtsQ/DivIB_C"/>
</dbReference>
<dbReference type="EMBL" id="JAAQPH010000005">
    <property type="protein sequence ID" value="NIA68629.1"/>
    <property type="molecule type" value="Genomic_DNA"/>
</dbReference>
<feature type="region of interest" description="Disordered" evidence="10">
    <location>
        <begin position="1"/>
        <end position="35"/>
    </location>
</feature>
<protein>
    <recommendedName>
        <fullName evidence="9">Cell division protein FtsQ</fullName>
    </recommendedName>
</protein>
<evidence type="ECO:0000259" key="11">
    <source>
        <dbReference type="PROSITE" id="PS51779"/>
    </source>
</evidence>